<evidence type="ECO:0000313" key="1">
    <source>
        <dbReference type="EMBL" id="CAQ01239.1"/>
    </source>
</evidence>
<protein>
    <submittedName>
        <fullName evidence="1">Uncharacterized protein</fullName>
    </submittedName>
</protein>
<dbReference type="RefSeq" id="WP_012298522.1">
    <property type="nucleotide sequence ID" value="NC_010407.1"/>
</dbReference>
<dbReference type="SMART" id="SM00849">
    <property type="entry name" value="Lactamase_B"/>
    <property type="match status" value="1"/>
</dbReference>
<gene>
    <name evidence="1" type="ordered locus">CMS1123</name>
</gene>
<dbReference type="Proteomes" id="UP000001318">
    <property type="component" value="Chromosome"/>
</dbReference>
<accession>B0RGI1</accession>
<dbReference type="Gene3D" id="3.60.15.10">
    <property type="entry name" value="Ribonuclease Z/Hydroxyacylglutathione hydrolase-like"/>
    <property type="match status" value="1"/>
</dbReference>
<proteinExistence type="predicted"/>
<evidence type="ECO:0000313" key="2">
    <source>
        <dbReference type="Proteomes" id="UP000001318"/>
    </source>
</evidence>
<dbReference type="HOGENOM" id="CLU_030571_2_3_11"/>
<dbReference type="KEGG" id="cms:CMS1123"/>
<dbReference type="OrthoDB" id="2971563at2"/>
<dbReference type="InterPro" id="IPR050855">
    <property type="entry name" value="NDM-1-like"/>
</dbReference>
<dbReference type="SUPFAM" id="SSF56281">
    <property type="entry name" value="Metallo-hydrolase/oxidoreductase"/>
    <property type="match status" value="1"/>
</dbReference>
<dbReference type="AlphaFoldDB" id="B0RGI1"/>
<dbReference type="EMBL" id="AM849034">
    <property type="protein sequence ID" value="CAQ01239.1"/>
    <property type="molecule type" value="Genomic_DNA"/>
</dbReference>
<organism evidence="1 2">
    <name type="scientific">Clavibacter sepedonicus</name>
    <name type="common">Clavibacter michiganensis subsp. sepedonicus</name>
    <dbReference type="NCBI Taxonomy" id="31964"/>
    <lineage>
        <taxon>Bacteria</taxon>
        <taxon>Bacillati</taxon>
        <taxon>Actinomycetota</taxon>
        <taxon>Actinomycetes</taxon>
        <taxon>Micrococcales</taxon>
        <taxon>Microbacteriaceae</taxon>
        <taxon>Clavibacter</taxon>
    </lineage>
</organism>
<dbReference type="PANTHER" id="PTHR42951">
    <property type="entry name" value="METALLO-BETA-LACTAMASE DOMAIN-CONTAINING"/>
    <property type="match status" value="1"/>
</dbReference>
<keyword evidence="2" id="KW-1185">Reference proteome</keyword>
<reference evidence="1 2" key="1">
    <citation type="journal article" date="2008" name="J. Bacteriol.">
        <title>Genome of the actinomycete plant pathogen Clavibacter michiganensis subsp. sepedonicus suggests recent niche adaptation.</title>
        <authorList>
            <person name="Bentley S.D."/>
            <person name="Corton C."/>
            <person name="Brown S.E."/>
            <person name="Barron A."/>
            <person name="Clark L."/>
            <person name="Doggett J."/>
            <person name="Harris B."/>
            <person name="Ormond D."/>
            <person name="Quail M.A."/>
            <person name="May G."/>
            <person name="Francis D."/>
            <person name="Knudson D."/>
            <person name="Parkhill J."/>
            <person name="Ishimaru C.A."/>
        </authorList>
    </citation>
    <scope>NUCLEOTIDE SEQUENCE [LARGE SCALE GENOMIC DNA]</scope>
    <source>
        <strain evidence="2">ATCC 33113 / DSM 20744 / JCM 9667 / LMG 2889 / ICMP 2535 / C-1</strain>
    </source>
</reference>
<sequence>MLGTRREDAYTIIDAEAGVFLVRGAHVNWTILTEGSAMTLVDAGYPRDADAVLASLAEITARTGAGDLEAVLITHAHTDHIGGLERILAAVPNEPRVLCSAEERAHVRREVVQQVTLQTALRHAYDPRVLAWLVAAVRHGGLEEVGYADVEDFALDAPLDVPGRPVPIATPGHTTGHSSFVLEHVGALITGDALVTGHATSRITGPQPLHDMFHADTVASRSTFERLAAWPRPVRFLPGHGPLAASPSA</sequence>
<dbReference type="Pfam" id="PF00753">
    <property type="entry name" value="Lactamase_B"/>
    <property type="match status" value="1"/>
</dbReference>
<dbReference type="GeneID" id="29470631"/>
<dbReference type="eggNOG" id="COG0491">
    <property type="taxonomic scope" value="Bacteria"/>
</dbReference>
<dbReference type="InterPro" id="IPR001279">
    <property type="entry name" value="Metallo-B-lactamas"/>
</dbReference>
<dbReference type="InterPro" id="IPR036866">
    <property type="entry name" value="RibonucZ/Hydroxyglut_hydro"/>
</dbReference>
<name>B0RGI1_CLASE</name>
<dbReference type="STRING" id="31964.CMS1123"/>
<dbReference type="PANTHER" id="PTHR42951:SF14">
    <property type="entry name" value="METALLO-BETA-LACTAMASE SUPERFAMILY PROTEIN"/>
    <property type="match status" value="1"/>
</dbReference>